<name>A0A090VZ68_9FLAO</name>
<proteinExistence type="predicted"/>
<dbReference type="PANTHER" id="PTHR40407:SF1">
    <property type="entry name" value="HEPARAN-ALPHA-GLUCOSAMINIDE N-ACETYLTRANSFERASE CATALYTIC DOMAIN-CONTAINING PROTEIN"/>
    <property type="match status" value="1"/>
</dbReference>
<dbReference type="RefSeq" id="WP_042245806.1">
    <property type="nucleotide sequence ID" value="NZ_BBNR01000021.1"/>
</dbReference>
<dbReference type="EMBL" id="BBNY01000003">
    <property type="protein sequence ID" value="GAL88405.1"/>
    <property type="molecule type" value="Genomic_DNA"/>
</dbReference>
<feature type="transmembrane region" description="Helical" evidence="1">
    <location>
        <begin position="224"/>
        <end position="245"/>
    </location>
</feature>
<feature type="domain" description="Heparan-alpha-glucosaminide N-acetyltransferase catalytic" evidence="2">
    <location>
        <begin position="8"/>
        <end position="218"/>
    </location>
</feature>
<dbReference type="EMBL" id="BBNR01000021">
    <property type="protein sequence ID" value="GAL68524.1"/>
    <property type="molecule type" value="Genomic_DNA"/>
</dbReference>
<feature type="transmembrane region" description="Helical" evidence="1">
    <location>
        <begin position="311"/>
        <end position="333"/>
    </location>
</feature>
<organism evidence="3 5">
    <name type="scientific">Jejuia pallidilutea</name>
    <dbReference type="NCBI Taxonomy" id="504487"/>
    <lineage>
        <taxon>Bacteria</taxon>
        <taxon>Pseudomonadati</taxon>
        <taxon>Bacteroidota</taxon>
        <taxon>Flavobacteriia</taxon>
        <taxon>Flavobacteriales</taxon>
        <taxon>Flavobacteriaceae</taxon>
        <taxon>Jejuia</taxon>
    </lineage>
</organism>
<feature type="transmembrane region" description="Helical" evidence="1">
    <location>
        <begin position="116"/>
        <end position="137"/>
    </location>
</feature>
<keyword evidence="1" id="KW-0472">Membrane</keyword>
<keyword evidence="1" id="KW-1133">Transmembrane helix</keyword>
<evidence type="ECO:0000313" key="4">
    <source>
        <dbReference type="EMBL" id="GAL88405.1"/>
    </source>
</evidence>
<gene>
    <name evidence="3" type="ORF">JCM19301_1922</name>
    <name evidence="4" type="ORF">JCM19538_2918</name>
</gene>
<feature type="transmembrane region" description="Helical" evidence="1">
    <location>
        <begin position="353"/>
        <end position="373"/>
    </location>
</feature>
<comment type="caution">
    <text evidence="3">The sequence shown here is derived from an EMBL/GenBank/DDBJ whole genome shotgun (WGS) entry which is preliminary data.</text>
</comment>
<evidence type="ECO:0000259" key="2">
    <source>
        <dbReference type="Pfam" id="PF07786"/>
    </source>
</evidence>
<feature type="transmembrane region" description="Helical" evidence="1">
    <location>
        <begin position="273"/>
        <end position="291"/>
    </location>
</feature>
<keyword evidence="6" id="KW-1185">Reference proteome</keyword>
<dbReference type="InterPro" id="IPR012429">
    <property type="entry name" value="HGSNAT_cat"/>
</dbReference>
<dbReference type="Proteomes" id="UP000029641">
    <property type="component" value="Unassembled WGS sequence"/>
</dbReference>
<protein>
    <recommendedName>
        <fullName evidence="2">Heparan-alpha-glucosaminide N-acetyltransferase catalytic domain-containing protein</fullName>
    </recommendedName>
</protein>
<sequence>MAIVKSTRIESIDILRGLVMVLMALDHTRDYFHYGSFFSDPTNLETTTPILFFTRFITHFCAPVFVFLAGTSAYLYGSKKTKHNLFKFLITRGFWLVFLEIVVNNFFWWFDVTYSFIVLQVIWAIGVSMIALSFLIFVPRKLLLGIGLLVVFGHNLLDNIEFQGNSFQAILWYVLHQGGQVATGSNSIIGAYYPVLPWIGIIVLGYCFGYLYQKDFNVILRKKWLLALGFGSISMFFIIRGFNIYGDAVPWVNYGLNTKSIMSFFNVSKYPPSLAYSLITLGPSFIFLYVVESVQNKVSRFFLVFGRVPLFYYFIHILLIHILAIIGILIFGGNWQYMIITYDGFINPKLLDYGYSLFVVYLVWIFVVALLYFPSKKYMHIKANNKDKWWLSYL</sequence>
<evidence type="ECO:0000256" key="1">
    <source>
        <dbReference type="SAM" id="Phobius"/>
    </source>
</evidence>
<dbReference type="Proteomes" id="UP000030184">
    <property type="component" value="Unassembled WGS sequence"/>
</dbReference>
<feature type="transmembrane region" description="Helical" evidence="1">
    <location>
        <begin position="56"/>
        <end position="77"/>
    </location>
</feature>
<dbReference type="eggNOG" id="COG3503">
    <property type="taxonomic scope" value="Bacteria"/>
</dbReference>
<dbReference type="STRING" id="504487.JCM19538_2918"/>
<evidence type="ECO:0000313" key="5">
    <source>
        <dbReference type="Proteomes" id="UP000029641"/>
    </source>
</evidence>
<accession>A0A090VZ68</accession>
<dbReference type="Pfam" id="PF07786">
    <property type="entry name" value="HGSNAT_cat"/>
    <property type="match status" value="1"/>
</dbReference>
<evidence type="ECO:0000313" key="3">
    <source>
        <dbReference type="EMBL" id="GAL68524.1"/>
    </source>
</evidence>
<keyword evidence="1" id="KW-0812">Transmembrane</keyword>
<dbReference type="OrthoDB" id="508112at2"/>
<dbReference type="AlphaFoldDB" id="A0A090VZ68"/>
<dbReference type="PANTHER" id="PTHR40407">
    <property type="entry name" value="MEMBRANE PROTEIN-LIKE PROTEIN"/>
    <property type="match status" value="1"/>
</dbReference>
<evidence type="ECO:0000313" key="6">
    <source>
        <dbReference type="Proteomes" id="UP000030184"/>
    </source>
</evidence>
<feature type="transmembrane region" description="Helical" evidence="1">
    <location>
        <begin position="191"/>
        <end position="212"/>
    </location>
</feature>
<feature type="transmembrane region" description="Helical" evidence="1">
    <location>
        <begin position="89"/>
        <end position="110"/>
    </location>
</feature>
<reference evidence="6" key="1">
    <citation type="journal article" date="2014" name="Genome Announc.">
        <title>Draft Genome Sequence of Marine Flavobacterium Jejuia pallidilutea Strain 11shimoA1 and Pigmentation Mutants.</title>
        <authorList>
            <person name="Takatani N."/>
            <person name="Nakanishi M."/>
            <person name="Meirelles P."/>
            <person name="Mino S."/>
            <person name="Suda W."/>
            <person name="Oshima K."/>
            <person name="Hattori M."/>
            <person name="Ohkuma M."/>
            <person name="Hosokawa M."/>
            <person name="Miyashita K."/>
            <person name="Thompson F.L."/>
            <person name="Niwa A."/>
            <person name="Sawabe T."/>
            <person name="Sawabe T."/>
        </authorList>
    </citation>
    <scope>NUCLEOTIDE SEQUENCE [LARGE SCALE GENOMIC DNA]</scope>
    <source>
        <strain evidence="6">JCM 19538</strain>
    </source>
</reference>